<dbReference type="EMBL" id="CP000698">
    <property type="protein sequence ID" value="ABQ26474.1"/>
    <property type="molecule type" value="Genomic_DNA"/>
</dbReference>
<dbReference type="Proteomes" id="UP000006695">
    <property type="component" value="Chromosome"/>
</dbReference>
<organism evidence="2 3">
    <name type="scientific">Geotalea uraniireducens (strain Rf4)</name>
    <name type="common">Geobacter uraniireducens</name>
    <dbReference type="NCBI Taxonomy" id="351605"/>
    <lineage>
        <taxon>Bacteria</taxon>
        <taxon>Pseudomonadati</taxon>
        <taxon>Thermodesulfobacteriota</taxon>
        <taxon>Desulfuromonadia</taxon>
        <taxon>Geobacterales</taxon>
        <taxon>Geobacteraceae</taxon>
        <taxon>Geotalea</taxon>
    </lineage>
</organism>
<dbReference type="InterPro" id="IPR019734">
    <property type="entry name" value="TPR_rpt"/>
</dbReference>
<dbReference type="STRING" id="351605.Gura_2295"/>
<gene>
    <name evidence="2" type="ordered locus">Gura_2295</name>
</gene>
<evidence type="ECO:0000256" key="1">
    <source>
        <dbReference type="PROSITE-ProRule" id="PRU00339"/>
    </source>
</evidence>
<reference evidence="2 3" key="1">
    <citation type="submission" date="2007-05" db="EMBL/GenBank/DDBJ databases">
        <title>Complete sequence of Geobacter uraniireducens Rf4.</title>
        <authorList>
            <consortium name="US DOE Joint Genome Institute"/>
            <person name="Copeland A."/>
            <person name="Lucas S."/>
            <person name="Lapidus A."/>
            <person name="Barry K."/>
            <person name="Detter J.C."/>
            <person name="Glavina del Rio T."/>
            <person name="Hammon N."/>
            <person name="Israni S."/>
            <person name="Dalin E."/>
            <person name="Tice H."/>
            <person name="Pitluck S."/>
            <person name="Chertkov O."/>
            <person name="Brettin T."/>
            <person name="Bruce D."/>
            <person name="Han C."/>
            <person name="Schmutz J."/>
            <person name="Larimer F."/>
            <person name="Land M."/>
            <person name="Hauser L."/>
            <person name="Kyrpides N."/>
            <person name="Mikhailova N."/>
            <person name="Shelobolina E."/>
            <person name="Aklujkar M."/>
            <person name="Lovley D."/>
            <person name="Richardson P."/>
        </authorList>
    </citation>
    <scope>NUCLEOTIDE SEQUENCE [LARGE SCALE GENOMIC DNA]</scope>
    <source>
        <strain evidence="2 3">Rf4</strain>
    </source>
</reference>
<keyword evidence="1" id="KW-0802">TPR repeat</keyword>
<feature type="repeat" description="TPR" evidence="1">
    <location>
        <begin position="266"/>
        <end position="299"/>
    </location>
</feature>
<dbReference type="SMART" id="SM00028">
    <property type="entry name" value="TPR"/>
    <property type="match status" value="2"/>
</dbReference>
<dbReference type="PROSITE" id="PS50005">
    <property type="entry name" value="TPR"/>
    <property type="match status" value="1"/>
</dbReference>
<sequence>MTPIPGIRYFEPPEDAILTGLDGRIRIPYGEIPIPLLEEDYAALDGPYPSYDAVGRGIYQLLRANPDSVLSARYAMLLKEAYPHYLSELASHIIMLEHKDVEITYLDRRINYLKIFALIEPENPQFPLEIGITLLDKGLRLSALHLSTVTLYRAEDFLRKALQLSPEHVIVRNKLGEVCYLLGKYQDASVCWRGILCALESKEAQKLEVRLQQIAGGELPRIPVVDYLEAVAAAFFVYERGEYEEAAAILQDIIDDTFFCEQFPLPEIFYYLGQCCVKMDMPRYAEEYLHEALKLNPDYQEVRCALDQLS</sequence>
<dbReference type="KEGG" id="gur:Gura_2295"/>
<dbReference type="SUPFAM" id="SSF48452">
    <property type="entry name" value="TPR-like"/>
    <property type="match status" value="2"/>
</dbReference>
<accession>A5G3V6</accession>
<dbReference type="Gene3D" id="1.25.40.10">
    <property type="entry name" value="Tetratricopeptide repeat domain"/>
    <property type="match status" value="2"/>
</dbReference>
<dbReference type="AlphaFoldDB" id="A5G3V6"/>
<evidence type="ECO:0000313" key="2">
    <source>
        <dbReference type="EMBL" id="ABQ26474.1"/>
    </source>
</evidence>
<keyword evidence="3" id="KW-1185">Reference proteome</keyword>
<name>A5G3V6_GEOUR</name>
<proteinExistence type="predicted"/>
<dbReference type="InterPro" id="IPR011990">
    <property type="entry name" value="TPR-like_helical_dom_sf"/>
</dbReference>
<dbReference type="HOGENOM" id="CLU_868080_0_0_7"/>
<evidence type="ECO:0000313" key="3">
    <source>
        <dbReference type="Proteomes" id="UP000006695"/>
    </source>
</evidence>
<protein>
    <submittedName>
        <fullName evidence="2">TPR repeat-containing protein</fullName>
    </submittedName>
</protein>